<dbReference type="EMBL" id="HBGJ01032555">
    <property type="protein sequence ID" value="CAD9262220.1"/>
    <property type="molecule type" value="Transcribed_RNA"/>
</dbReference>
<reference evidence="5" key="1">
    <citation type="submission" date="2021-01" db="EMBL/GenBank/DDBJ databases">
        <authorList>
            <person name="Corre E."/>
            <person name="Pelletier E."/>
            <person name="Niang G."/>
            <person name="Scheremetjew M."/>
            <person name="Finn R."/>
            <person name="Kale V."/>
            <person name="Holt S."/>
            <person name="Cochrane G."/>
            <person name="Meng A."/>
            <person name="Brown T."/>
            <person name="Cohen L."/>
        </authorList>
    </citation>
    <scope>NUCLEOTIDE SEQUENCE</scope>
    <source>
        <strain evidence="5">CCMP2877</strain>
    </source>
</reference>
<evidence type="ECO:0000259" key="4">
    <source>
        <dbReference type="PROSITE" id="PS50026"/>
    </source>
</evidence>
<dbReference type="Pfam" id="PF07974">
    <property type="entry name" value="EGF_2"/>
    <property type="match status" value="4"/>
</dbReference>
<feature type="chain" id="PRO_5031429361" description="EGF-like domain-containing protein" evidence="3">
    <location>
        <begin position="21"/>
        <end position="685"/>
    </location>
</feature>
<evidence type="ECO:0000256" key="2">
    <source>
        <dbReference type="PROSITE-ProRule" id="PRU00076"/>
    </source>
</evidence>
<feature type="domain" description="EGF-like" evidence="4">
    <location>
        <begin position="345"/>
        <end position="381"/>
    </location>
</feature>
<feature type="domain" description="EGF-like" evidence="4">
    <location>
        <begin position="19"/>
        <end position="52"/>
    </location>
</feature>
<feature type="disulfide bond" evidence="2">
    <location>
        <begin position="371"/>
        <end position="380"/>
    </location>
</feature>
<dbReference type="PROSITE" id="PS50026">
    <property type="entry name" value="EGF_3"/>
    <property type="match status" value="3"/>
</dbReference>
<gene>
    <name evidence="5" type="ORF">PPAR1163_LOCUS20601</name>
</gene>
<keyword evidence="2" id="KW-0245">EGF-like domain</keyword>
<dbReference type="SMART" id="SM00181">
    <property type="entry name" value="EGF"/>
    <property type="match status" value="5"/>
</dbReference>
<dbReference type="AlphaFoldDB" id="A0A7S1UCW7"/>
<dbReference type="InterPro" id="IPR013111">
    <property type="entry name" value="EGF_extracell"/>
</dbReference>
<keyword evidence="1 2" id="KW-1015">Disulfide bond</keyword>
<feature type="disulfide bond" evidence="2">
    <location>
        <begin position="42"/>
        <end position="51"/>
    </location>
</feature>
<dbReference type="Pfam" id="PF23106">
    <property type="entry name" value="EGF_Teneurin"/>
    <property type="match status" value="2"/>
</dbReference>
<organism evidence="5">
    <name type="scientific">Phaeomonas parva</name>
    <dbReference type="NCBI Taxonomy" id="124430"/>
    <lineage>
        <taxon>Eukaryota</taxon>
        <taxon>Sar</taxon>
        <taxon>Stramenopiles</taxon>
        <taxon>Ochrophyta</taxon>
        <taxon>Pinguiophyceae</taxon>
        <taxon>Pinguiochrysidales</taxon>
        <taxon>Pinguiochrysidaceae</taxon>
        <taxon>Phaeomonas</taxon>
    </lineage>
</organism>
<dbReference type="Gene3D" id="2.60.120.260">
    <property type="entry name" value="Galactose-binding domain-like"/>
    <property type="match status" value="1"/>
</dbReference>
<accession>A0A7S1UCW7</accession>
<feature type="signal peptide" evidence="3">
    <location>
        <begin position="1"/>
        <end position="20"/>
    </location>
</feature>
<dbReference type="PANTHER" id="PTHR24032">
    <property type="entry name" value="EGF-LIKE DOMAIN-CONTAINING PROTEIN-RELATED-RELATED"/>
    <property type="match status" value="1"/>
</dbReference>
<dbReference type="PROSITE" id="PS01186">
    <property type="entry name" value="EGF_2"/>
    <property type="match status" value="3"/>
</dbReference>
<name>A0A7S1UCW7_9STRA</name>
<keyword evidence="3" id="KW-0732">Signal</keyword>
<dbReference type="InterPro" id="IPR053331">
    <property type="entry name" value="EGF-like_comC"/>
</dbReference>
<dbReference type="InterPro" id="IPR000742">
    <property type="entry name" value="EGF"/>
</dbReference>
<sequence>MANAALVVALVAMALAGVSANSCPNMCNGHGECKNAERVCTCFDGYTGGDCSLRLCPTHEAWVDVAQGTDDAHNEAECSNMGICDTATGTCICRTGFTGAACERMECGSACNGRGTCESMKNFAIEMDPGAGSTYSYTAMWDSEMMHGCSCDDGFSGYDCSLFDCPSGDDPLTTTDDAGVTQANEVQQVTCTATDGTFTLTFRGFTTGPISYDATSAEVTAAIEALPSISSDYESGVSVGYSGITATACTSGGHAWTVEFLQDFNDLPLLVEDDSNLTPPAAIDPMVIVEVTAGTKEDDVCSNRGICDTKTGSCTCETGYDTGNGLDPAVRGYGQRGDCGYVTQTITSCVGEIQCSGHGTCSGDPTYRCECNSGWTGATCADRLCPQGRPWFAHPTATDEAHLDTDRQECSNRGTCDRTTGLCVCDANFEGSACNLLSCMDPGDGVCNNKGQCLSLEQLAELAEVNGDAAGFSYGQVPNSVQTWDYEMIQGCYCEDGYMGYDCTQRSCAYGDDPLTIGQVNEVQQISCQDAAMDGTFQLTFRQQQTVTISVGDTIADVQAALEALTTITSVTVAQSSPSATGVSICSASGVSFTVEFLYPTSDVPDMTISSVSIDSISLIETLKGTKEYDECSNRGICDRETGDCTCFDGFGASDGQGNDGSIANCGHVEPIVDSEAVERLMGGG</sequence>
<dbReference type="PROSITE" id="PS00022">
    <property type="entry name" value="EGF_1"/>
    <property type="match status" value="4"/>
</dbReference>
<feature type="domain" description="EGF-like" evidence="4">
    <location>
        <begin position="69"/>
        <end position="103"/>
    </location>
</feature>
<feature type="disulfide bond" evidence="2">
    <location>
        <begin position="23"/>
        <end position="33"/>
    </location>
</feature>
<protein>
    <recommendedName>
        <fullName evidence="4">EGF-like domain-containing protein</fullName>
    </recommendedName>
</protein>
<evidence type="ECO:0000256" key="3">
    <source>
        <dbReference type="SAM" id="SignalP"/>
    </source>
</evidence>
<dbReference type="Gene3D" id="2.10.25.10">
    <property type="entry name" value="Laminin"/>
    <property type="match status" value="3"/>
</dbReference>
<dbReference type="PRINTS" id="PR00011">
    <property type="entry name" value="EGFLAMININ"/>
</dbReference>
<comment type="caution">
    <text evidence="2">Lacks conserved residue(s) required for the propagation of feature annotation.</text>
</comment>
<evidence type="ECO:0000256" key="1">
    <source>
        <dbReference type="ARBA" id="ARBA00023157"/>
    </source>
</evidence>
<feature type="disulfide bond" evidence="2">
    <location>
        <begin position="93"/>
        <end position="102"/>
    </location>
</feature>
<proteinExistence type="predicted"/>
<evidence type="ECO:0000313" key="5">
    <source>
        <dbReference type="EMBL" id="CAD9262220.1"/>
    </source>
</evidence>